<feature type="compositionally biased region" description="Polar residues" evidence="1">
    <location>
        <begin position="2456"/>
        <end position="2493"/>
    </location>
</feature>
<organism evidence="2 3">
    <name type="scientific">Cylicocyclus nassatus</name>
    <name type="common">Nematode worm</name>
    <dbReference type="NCBI Taxonomy" id="53992"/>
    <lineage>
        <taxon>Eukaryota</taxon>
        <taxon>Metazoa</taxon>
        <taxon>Ecdysozoa</taxon>
        <taxon>Nematoda</taxon>
        <taxon>Chromadorea</taxon>
        <taxon>Rhabditida</taxon>
        <taxon>Rhabditina</taxon>
        <taxon>Rhabditomorpha</taxon>
        <taxon>Strongyloidea</taxon>
        <taxon>Strongylidae</taxon>
        <taxon>Cylicocyclus</taxon>
    </lineage>
</organism>
<feature type="compositionally biased region" description="Basic and acidic residues" evidence="1">
    <location>
        <begin position="2526"/>
        <end position="2539"/>
    </location>
</feature>
<dbReference type="Pfam" id="PF14776">
    <property type="entry name" value="UNC-79"/>
    <property type="match status" value="1"/>
</dbReference>
<dbReference type="SUPFAM" id="SSF48371">
    <property type="entry name" value="ARM repeat"/>
    <property type="match status" value="1"/>
</dbReference>
<feature type="compositionally biased region" description="Basic and acidic residues" evidence="1">
    <location>
        <begin position="2279"/>
        <end position="2288"/>
    </location>
</feature>
<feature type="region of interest" description="Disordered" evidence="1">
    <location>
        <begin position="1450"/>
        <end position="1470"/>
    </location>
</feature>
<evidence type="ECO:0000313" key="2">
    <source>
        <dbReference type="EMBL" id="CAJ0598627.1"/>
    </source>
</evidence>
<evidence type="ECO:0000256" key="1">
    <source>
        <dbReference type="SAM" id="MobiDB-lite"/>
    </source>
</evidence>
<feature type="region of interest" description="Disordered" evidence="1">
    <location>
        <begin position="2455"/>
        <end position="2688"/>
    </location>
</feature>
<proteinExistence type="predicted"/>
<keyword evidence="3" id="KW-1185">Reference proteome</keyword>
<comment type="caution">
    <text evidence="2">The sequence shown here is derived from an EMBL/GenBank/DDBJ whole genome shotgun (WGS) entry which is preliminary data.</text>
</comment>
<feature type="region of interest" description="Disordered" evidence="1">
    <location>
        <begin position="2279"/>
        <end position="2314"/>
    </location>
</feature>
<dbReference type="PANTHER" id="PTHR21696">
    <property type="entry name" value="PROTEIN UNC-79 HOMOLOG"/>
    <property type="match status" value="1"/>
</dbReference>
<protein>
    <recommendedName>
        <fullName evidence="4">Uncoordinated protein 79</fullName>
    </recommendedName>
</protein>
<feature type="compositionally biased region" description="Low complexity" evidence="1">
    <location>
        <begin position="2408"/>
        <end position="2425"/>
    </location>
</feature>
<feature type="compositionally biased region" description="Basic and acidic residues" evidence="1">
    <location>
        <begin position="1450"/>
        <end position="1459"/>
    </location>
</feature>
<feature type="region of interest" description="Disordered" evidence="1">
    <location>
        <begin position="2388"/>
        <end position="2428"/>
    </location>
</feature>
<feature type="region of interest" description="Disordered" evidence="1">
    <location>
        <begin position="1174"/>
        <end position="1194"/>
    </location>
</feature>
<dbReference type="EMBL" id="CATQJL010000223">
    <property type="protein sequence ID" value="CAJ0598627.1"/>
    <property type="molecule type" value="Genomic_DNA"/>
</dbReference>
<evidence type="ECO:0000313" key="3">
    <source>
        <dbReference type="Proteomes" id="UP001176961"/>
    </source>
</evidence>
<evidence type="ECO:0008006" key="4">
    <source>
        <dbReference type="Google" id="ProtNLM"/>
    </source>
</evidence>
<dbReference type="InterPro" id="IPR016024">
    <property type="entry name" value="ARM-type_fold"/>
</dbReference>
<feature type="region of interest" description="Disordered" evidence="1">
    <location>
        <begin position="2781"/>
        <end position="2800"/>
    </location>
</feature>
<dbReference type="PANTHER" id="PTHR21696:SF2">
    <property type="entry name" value="PROTEIN UNC-79 HOMOLOG"/>
    <property type="match status" value="1"/>
</dbReference>
<feature type="compositionally biased region" description="Pro residues" evidence="1">
    <location>
        <begin position="2506"/>
        <end position="2517"/>
    </location>
</feature>
<dbReference type="InterPro" id="IPR024855">
    <property type="entry name" value="UNC79"/>
</dbReference>
<dbReference type="Proteomes" id="UP001176961">
    <property type="component" value="Unassembled WGS sequence"/>
</dbReference>
<reference evidence="2" key="1">
    <citation type="submission" date="2023-07" db="EMBL/GenBank/DDBJ databases">
        <authorList>
            <consortium name="CYATHOMIX"/>
        </authorList>
    </citation>
    <scope>NUCLEOTIDE SEQUENCE</scope>
    <source>
        <strain evidence="2">N/A</strain>
    </source>
</reference>
<gene>
    <name evidence="2" type="ORF">CYNAS_LOCUS10610</name>
</gene>
<sequence length="2800" mass="312786">MAFLLKYYTFSAKIRTLSEFQVRLSTNQQPPSNAEIITTLRYFHQTLIGFLKDFPQGQTQFCEKFSSDPARWNLYPNLNYSGLFYAIVNLLEVFPLITTGQTAIGEAILDTLKALMMFLDRDSLEQLPLLLATHIGVLPSELDKQIVHLLADVILPFSIAEDTYIKLSVPGILMLVLQQPHDPSLHTWIMEGAMSCTPDIYEDLVQVIARGTSESRVAAANLLLHYWPFPNPNIIHRKTIQYKVHAWQRITCQSTTCTEKGPSVKSCYDPVICADVADTSPPVFLCRKCADNVIAERKAPMKNLTQPMQASSVTCQNKDCQSQSRLAMAICFSHDCTRAHNFVPMRLCQECFNALHANSETPHLVHKGSGCVWGQHVMWVTVEAIVKLLRETAQFEGTEGEGKRPKWLRQLEGGHSLGKEIDTMADERRMLSRFGVWMMAALCPPNQNADLQGISYIMYNVFEWFATTALLPNDSMGASLEQLKTDFVCDWINMAIRIHYDVFISALIPDPEQEGRWFEQCKEGLGRLLALMPYDVISLETWSRVMSEWLQLIYAKCNEEQQLDLKILLCKIFEPDLCPLPFETVMVFDFISRRLGGNDYVELFNALQWLHLLSRLEISIPLDLLLENFGTALKGLPAMEIPQLGQNDLEEDDVSIHIVIIDILVLQLRLNEIAVHEQSSLTEKLFECVSLLLSVPLRTTPHECKNPELDGFADCSACQQAAFLHQMVMNMTENVSPKQEMAIQATEDDFVESYDVTSSGTSHPSAALSPQTAPGSSKGVSPATSTAPPLFSEDGLRFQTATEEHTGDDEFVGILPSEEFEVAMAEATTLTETDVGRETCQVVTNTLVDGIKGPTASPSTPQAPKVPADDFYQTSVGKFRFSIDQLPSQLKMIHSLLENLEIAEDPDVENFIMHTLKLLCLHCGSLSNARREHRGFLIWIQESKMVPKLWARLRSDFVQVGELASLLLLHCISFPSGEEAFWRVINKDFANPDWKVRFDSVGKAYVMAHVIKWAPVKSNKVVQTALSALFYHFVTSLHDPNPTVAQRAIIALRALPTQTLKMMCFCFESQFDSCILDRPLIINAIRVLTTQMPDETMLTFDFFIQRFETLVLESQLSNQSEETVFVQDLMHTDPMSEIYQRKVNKARKAIEEAATAKSIVKYLREYKALKHQLSYQPTDPPADPGTLSPSVTSPTYSAGPYGRLREFTDEESNLCLLFNRVVDMENPERHTVYLVISLFVSFLSNKNSTPTDEKANAKKQSLLFRHFNTLLGYSNTEKCFTIPPARLRKSVVSNAFLSGLPEILDCNLCIGNQLLPTVVQLLLHLPSPQKLASDQHQSNYSLKLLSQHSRHLWLNSLILILYKYRFDQAPINDGVMRLINIVTKTLQAQAHVCCETDQPTDIATWEDISDEESDESPRGLIRPESLTVTTIQENEGEMTLHPTIVEPRPMRKRSEAVRRKEPRKQRKSSAPVELRCDHCNECLTSFDEETISLCLIAAETFLHREPVMAAPILFSLLHTVTRLIDHPIYPWHDTEMFVPGNCRSVAKQMLRVTLHQLSSSGICLQLFDTPLSRKDAFWKVVSLSLADFQELSPVYFIQLLFEDLAENWLPQLTTTMRNLAAYVVEVPCDAYITHWSTTVTHMETFFRRYHTQISAEGAPKPTKSEVESGIIVMSHVLKVQNFSAFKSAVSLVDSFCKWLAEALHNCPVKLESLLTVCTACNRAMIRERDKQSISRAVVAELIQAIKFKCPMHEANFMTIANLILQDAGEDIEMNLADDQFNTAASEAVRPFLFEILDFIADLHVLAKLKKETNSDYIGGDLKVKLAEAIAVEMSRSNTRDCRTVIRFIPWLMSPPSVTQAAPGAFADSVTNVRVLSWLLLGALHANHGCLPVPIECSQHMADYIHFVLAGFADQSKQSVVHMSALFHAFHLCQLWTVYCERAAVFSSTTAFPHLLDFWARVTPAILQLLSHSKVLADMVNLHFLNTIQALQQVNSALLCQLYPMWAPILTAYHSQIPNQLRIKLDSCENQPSLAPPPLSDWLKKVRYKISQVELQTSAASPYYNVLILGDLQSLRIMDIIIDSFEKSIQKYVVRACYDSKLEQSNNEVLHSEGETRRVLRHLYTSVAVVVRIEQTSVEMEEVVIPPGKQLRYRCNVEGCLKNRSFSMISIMDHVALHFSQLKGSDLVFNYYCKLCGIRFFLKGMCLGCKCNARDGGEQFILLKHRVTLEDVRREASFFWFVNKWIVPVFDDIPGAPPVAATVTVETTAGADEIEVIEEHGPAFEERRLPPKSRPPTPFPKRSTSTPLGPTPHLPRTALRNLAEKSHSFAQEKDTQVLNSEGGFRSASRTPFHAQIDAHEEGLQLPALYRAPVLKQNSSNTSAMDIVEDGETSENDENSPTWSLRAEVPTSPASFTPPTAQPSPSSGIPQQRTLQAIEEAAGKQLNQPCSLVWEPASNASSSGVTAPRVTCTTHGTQAPPSLPSAQTSFSSLDNQGPAGSDYVQLLIPPPPPPPPPLDPNKLSSQSESEHSRPVDKCEKNAKRRLATTARLFSKKSRQDGLLEENPSPPRLSPLLSRSRGDNGSTSLSIKSGPKTPPQEAHISLDDCIASASEKETSGPPAPDNAHQIPVAPPGSGEATRSTNAPVDAVSRRASVVHSQPLGIPLPPPQTLAAVPPTPRDEGSGILNGNGVEEMGQTLNNRFNVPPPPFLPPYFPPPFPPPPPYPYMFPFGHYQLPPPFPMFNNCEPGPPLQFGMPYTVPPGYEIPPPGVLPPRLIPVPTLSAPPPGLPLPVPPVVPTTTR</sequence>
<feature type="compositionally biased region" description="Polar residues" evidence="1">
    <location>
        <begin position="755"/>
        <end position="787"/>
    </location>
</feature>
<accession>A0AA36M6G8</accession>
<feature type="region of interest" description="Disordered" evidence="1">
    <location>
        <begin position="753"/>
        <end position="793"/>
    </location>
</feature>
<name>A0AA36M6G8_CYLNA</name>